<gene>
    <name evidence="6" type="ORF">ACFQS8_05850</name>
</gene>
<evidence type="ECO:0000313" key="6">
    <source>
        <dbReference type="EMBL" id="MFC7291131.1"/>
    </source>
</evidence>
<accession>A0ABW2IJM7</accession>
<dbReference type="PROSITE" id="PS50977">
    <property type="entry name" value="HTH_TETR_2"/>
    <property type="match status" value="1"/>
</dbReference>
<keyword evidence="7" id="KW-1185">Reference proteome</keyword>
<dbReference type="InterPro" id="IPR036271">
    <property type="entry name" value="Tet_transcr_reg_TetR-rel_C_sf"/>
</dbReference>
<dbReference type="InterPro" id="IPR009057">
    <property type="entry name" value="Homeodomain-like_sf"/>
</dbReference>
<comment type="caution">
    <text evidence="6">The sequence shown here is derived from an EMBL/GenBank/DDBJ whole genome shotgun (WGS) entry which is preliminary data.</text>
</comment>
<dbReference type="EMBL" id="JBHTBR010000002">
    <property type="protein sequence ID" value="MFC7291131.1"/>
    <property type="molecule type" value="Genomic_DNA"/>
</dbReference>
<dbReference type="SUPFAM" id="SSF46689">
    <property type="entry name" value="Homeodomain-like"/>
    <property type="match status" value="1"/>
</dbReference>
<sequence length="181" mass="19804">MSSASQILDIAERRMRQVGYNAVSYRDIAAEMGIKSASLHYHFPKKEDMGVALVRRYAENFQAALAQNTAKQMTAEEDIFAFVDNFRTALKEQNLVCLCAVLGAEAAGIPTSVADEVKTFFVANIEWLSSRYAQLGASAPLRQAKMTLSLLEGAMITSQVNGDESIFDAAVEFIHSSVPKS</sequence>
<name>A0ABW2IJM7_9PROT</name>
<protein>
    <submittedName>
        <fullName evidence="6">TetR/AcrR family transcriptional regulator</fullName>
    </submittedName>
</protein>
<feature type="DNA-binding region" description="H-T-H motif" evidence="4">
    <location>
        <begin position="24"/>
        <end position="43"/>
    </location>
</feature>
<dbReference type="PANTHER" id="PTHR47506:SF6">
    <property type="entry name" value="HTH-TYPE TRANSCRIPTIONAL REPRESSOR NEMR"/>
    <property type="match status" value="1"/>
</dbReference>
<dbReference type="PRINTS" id="PR00455">
    <property type="entry name" value="HTHTETR"/>
</dbReference>
<evidence type="ECO:0000313" key="7">
    <source>
        <dbReference type="Proteomes" id="UP001596492"/>
    </source>
</evidence>
<organism evidence="6 7">
    <name type="scientific">Hirschia litorea</name>
    <dbReference type="NCBI Taxonomy" id="1199156"/>
    <lineage>
        <taxon>Bacteria</taxon>
        <taxon>Pseudomonadati</taxon>
        <taxon>Pseudomonadota</taxon>
        <taxon>Alphaproteobacteria</taxon>
        <taxon>Hyphomonadales</taxon>
        <taxon>Hyphomonadaceae</taxon>
        <taxon>Hirschia</taxon>
    </lineage>
</organism>
<evidence type="ECO:0000256" key="4">
    <source>
        <dbReference type="PROSITE-ProRule" id="PRU00335"/>
    </source>
</evidence>
<keyword evidence="2 4" id="KW-0238">DNA-binding</keyword>
<dbReference type="SUPFAM" id="SSF48498">
    <property type="entry name" value="Tetracyclin repressor-like, C-terminal domain"/>
    <property type="match status" value="1"/>
</dbReference>
<evidence type="ECO:0000256" key="3">
    <source>
        <dbReference type="ARBA" id="ARBA00023163"/>
    </source>
</evidence>
<dbReference type="Gene3D" id="1.10.357.10">
    <property type="entry name" value="Tetracycline Repressor, domain 2"/>
    <property type="match status" value="1"/>
</dbReference>
<dbReference type="PANTHER" id="PTHR47506">
    <property type="entry name" value="TRANSCRIPTIONAL REGULATORY PROTEIN"/>
    <property type="match status" value="1"/>
</dbReference>
<evidence type="ECO:0000256" key="1">
    <source>
        <dbReference type="ARBA" id="ARBA00023015"/>
    </source>
</evidence>
<dbReference type="RefSeq" id="WP_382166325.1">
    <property type="nucleotide sequence ID" value="NZ_JBHTBR010000002.1"/>
</dbReference>
<keyword evidence="1" id="KW-0805">Transcription regulation</keyword>
<dbReference type="Pfam" id="PF00440">
    <property type="entry name" value="TetR_N"/>
    <property type="match status" value="1"/>
</dbReference>
<reference evidence="7" key="1">
    <citation type="journal article" date="2019" name="Int. J. Syst. Evol. Microbiol.">
        <title>The Global Catalogue of Microorganisms (GCM) 10K type strain sequencing project: providing services to taxonomists for standard genome sequencing and annotation.</title>
        <authorList>
            <consortium name="The Broad Institute Genomics Platform"/>
            <consortium name="The Broad Institute Genome Sequencing Center for Infectious Disease"/>
            <person name="Wu L."/>
            <person name="Ma J."/>
        </authorList>
    </citation>
    <scope>NUCLEOTIDE SEQUENCE [LARGE SCALE GENOMIC DNA]</scope>
    <source>
        <strain evidence="7">CCUG 51308</strain>
    </source>
</reference>
<keyword evidence="3" id="KW-0804">Transcription</keyword>
<evidence type="ECO:0000256" key="2">
    <source>
        <dbReference type="ARBA" id="ARBA00023125"/>
    </source>
</evidence>
<feature type="domain" description="HTH tetR-type" evidence="5">
    <location>
        <begin position="1"/>
        <end position="61"/>
    </location>
</feature>
<evidence type="ECO:0000259" key="5">
    <source>
        <dbReference type="PROSITE" id="PS50977"/>
    </source>
</evidence>
<dbReference type="InterPro" id="IPR001647">
    <property type="entry name" value="HTH_TetR"/>
</dbReference>
<proteinExistence type="predicted"/>
<dbReference type="Proteomes" id="UP001596492">
    <property type="component" value="Unassembled WGS sequence"/>
</dbReference>